<keyword evidence="4" id="KW-1185">Reference proteome</keyword>
<evidence type="ECO:0000313" key="4">
    <source>
        <dbReference type="Proteomes" id="UP001055057"/>
    </source>
</evidence>
<proteinExistence type="predicted"/>
<feature type="compositionally biased region" description="Basic and acidic residues" evidence="1">
    <location>
        <begin position="308"/>
        <end position="318"/>
    </location>
</feature>
<reference evidence="3" key="2">
    <citation type="submission" date="2021-08" db="EMBL/GenBank/DDBJ databases">
        <authorList>
            <person name="Tani A."/>
            <person name="Ola A."/>
            <person name="Ogura Y."/>
            <person name="Katsura K."/>
            <person name="Hayashi T."/>
        </authorList>
    </citation>
    <scope>NUCLEOTIDE SEQUENCE</scope>
    <source>
        <strain evidence="3">DSM 23632</strain>
    </source>
</reference>
<dbReference type="EMBL" id="BPRB01000086">
    <property type="protein sequence ID" value="GJE59625.1"/>
    <property type="molecule type" value="Genomic_DNA"/>
</dbReference>
<feature type="region of interest" description="Disordered" evidence="1">
    <location>
        <begin position="349"/>
        <end position="371"/>
    </location>
</feature>
<feature type="compositionally biased region" description="Basic and acidic residues" evidence="1">
    <location>
        <begin position="280"/>
        <end position="301"/>
    </location>
</feature>
<dbReference type="RefSeq" id="WP_238182192.1">
    <property type="nucleotide sequence ID" value="NZ_BPRB01000086.1"/>
</dbReference>
<reference evidence="3" key="1">
    <citation type="journal article" date="2021" name="Front. Microbiol.">
        <title>Comprehensive Comparative Genomics and Phenotyping of Methylobacterium Species.</title>
        <authorList>
            <person name="Alessa O."/>
            <person name="Ogura Y."/>
            <person name="Fujitani Y."/>
            <person name="Takami H."/>
            <person name="Hayashi T."/>
            <person name="Sahin N."/>
            <person name="Tani A."/>
        </authorList>
    </citation>
    <scope>NUCLEOTIDE SEQUENCE</scope>
    <source>
        <strain evidence="3">DSM 23632</strain>
    </source>
</reference>
<gene>
    <name evidence="3" type="ORF">MPOCJGCO_1722</name>
</gene>
<accession>A0ABQ4U0H8</accession>
<feature type="compositionally biased region" description="Basic and acidic residues" evidence="1">
    <location>
        <begin position="355"/>
        <end position="371"/>
    </location>
</feature>
<evidence type="ECO:0000313" key="3">
    <source>
        <dbReference type="EMBL" id="GJE59625.1"/>
    </source>
</evidence>
<dbReference type="InterPro" id="IPR005094">
    <property type="entry name" value="Endonuclease_MobA/VirD2"/>
</dbReference>
<feature type="region of interest" description="Disordered" evidence="1">
    <location>
        <begin position="280"/>
        <end position="318"/>
    </location>
</feature>
<feature type="domain" description="MobA/VirD2-like nuclease" evidence="2">
    <location>
        <begin position="24"/>
        <end position="146"/>
    </location>
</feature>
<evidence type="ECO:0000256" key="1">
    <source>
        <dbReference type="SAM" id="MobiDB-lite"/>
    </source>
</evidence>
<feature type="compositionally biased region" description="Polar residues" evidence="1">
    <location>
        <begin position="409"/>
        <end position="421"/>
    </location>
</feature>
<dbReference type="Proteomes" id="UP001055057">
    <property type="component" value="Unassembled WGS sequence"/>
</dbReference>
<comment type="caution">
    <text evidence="3">The sequence shown here is derived from an EMBL/GenBank/DDBJ whole genome shotgun (WGS) entry which is preliminary data.</text>
</comment>
<feature type="region of interest" description="Disordered" evidence="1">
    <location>
        <begin position="407"/>
        <end position="428"/>
    </location>
</feature>
<sequence length="428" mass="48512">MILKAFQRGGGGDLAAHLMRTDENEHVRLHELREFASDDLKGAFEEVRAISLGTKCKQYLFSLSLNPPGHARVTVPEFERAIDEAEKRLGLDGQPRAVVFHEKESRLHAHCVWSRIDAATMKARPMSFFKTKLSGLSRDLYLDHGWEMPRGLARAGAKDPLNFTLAEWQQAKRRGQDPRWLKAAVQSCWTASDSTPAFSRALEEHGFFLAKGDRRAHVVLDHDGEVHALPRLLNKKTKEVRDRLGDGDTLPSVEETKATFAARMTPALRSHVEASRERFRAESAKLGEKKAAMTERHRAARTEQQAVQRRDWDSETKARAARVPKGLAGLWHRVTGRYQDVRAANEAEAAASRKRQADERQQLIDRQRDERAPLQASFKELRARQAEDLLELRREIGRFLKFSKGLNAASGQGQEQRQSISLGLKLER</sequence>
<evidence type="ECO:0000259" key="2">
    <source>
        <dbReference type="Pfam" id="PF03432"/>
    </source>
</evidence>
<protein>
    <recommendedName>
        <fullName evidence="2">MobA/VirD2-like nuclease domain-containing protein</fullName>
    </recommendedName>
</protein>
<dbReference type="Pfam" id="PF03432">
    <property type="entry name" value="Relaxase"/>
    <property type="match status" value="1"/>
</dbReference>
<name>A0ABQ4U0H8_9HYPH</name>
<organism evidence="3 4">
    <name type="scientific">Methylobacterium trifolii</name>
    <dbReference type="NCBI Taxonomy" id="1003092"/>
    <lineage>
        <taxon>Bacteria</taxon>
        <taxon>Pseudomonadati</taxon>
        <taxon>Pseudomonadota</taxon>
        <taxon>Alphaproteobacteria</taxon>
        <taxon>Hyphomicrobiales</taxon>
        <taxon>Methylobacteriaceae</taxon>
        <taxon>Methylobacterium</taxon>
    </lineage>
</organism>